<evidence type="ECO:0000313" key="2">
    <source>
        <dbReference type="EMBL" id="CAL6021189.1"/>
    </source>
</evidence>
<reference evidence="2 3" key="2">
    <citation type="submission" date="2024-07" db="EMBL/GenBank/DDBJ databases">
        <authorList>
            <person name="Akdeniz Z."/>
        </authorList>
    </citation>
    <scope>NUCLEOTIDE SEQUENCE [LARGE SCALE GENOMIC DNA]</scope>
</reference>
<accession>A0AA86P900</accession>
<comment type="caution">
    <text evidence="1">The sequence shown here is derived from an EMBL/GenBank/DDBJ whole genome shotgun (WGS) entry which is preliminary data.</text>
</comment>
<dbReference type="EMBL" id="CAXDID020000088">
    <property type="protein sequence ID" value="CAL6021189.1"/>
    <property type="molecule type" value="Genomic_DNA"/>
</dbReference>
<dbReference type="Proteomes" id="UP001642409">
    <property type="component" value="Unassembled WGS sequence"/>
</dbReference>
<keyword evidence="3" id="KW-1185">Reference proteome</keyword>
<dbReference type="AlphaFoldDB" id="A0AA86P900"/>
<evidence type="ECO:0000313" key="3">
    <source>
        <dbReference type="Proteomes" id="UP001642409"/>
    </source>
</evidence>
<evidence type="ECO:0000313" key="1">
    <source>
        <dbReference type="EMBL" id="CAI9934306.1"/>
    </source>
</evidence>
<gene>
    <name evidence="1" type="ORF">HINF_LOCUS21951</name>
    <name evidence="2" type="ORF">HINF_LOCUS28049</name>
</gene>
<reference evidence="1" key="1">
    <citation type="submission" date="2023-06" db="EMBL/GenBank/DDBJ databases">
        <authorList>
            <person name="Kurt Z."/>
        </authorList>
    </citation>
    <scope>NUCLEOTIDE SEQUENCE</scope>
</reference>
<dbReference type="EMBL" id="CATOUU010000564">
    <property type="protein sequence ID" value="CAI9934306.1"/>
    <property type="molecule type" value="Genomic_DNA"/>
</dbReference>
<organism evidence="1">
    <name type="scientific">Hexamita inflata</name>
    <dbReference type="NCBI Taxonomy" id="28002"/>
    <lineage>
        <taxon>Eukaryota</taxon>
        <taxon>Metamonada</taxon>
        <taxon>Diplomonadida</taxon>
        <taxon>Hexamitidae</taxon>
        <taxon>Hexamitinae</taxon>
        <taxon>Hexamita</taxon>
    </lineage>
</organism>
<name>A0AA86P900_9EUKA</name>
<proteinExistence type="predicted"/>
<protein>
    <submittedName>
        <fullName evidence="2">Hypothetical_protein</fullName>
    </submittedName>
</protein>
<sequence length="342" mass="39471">MCWLKYIDKFGLNKRMRSGIDASVTKAVGTTTPASTTTVRSWCTVIELSEYVMYSLTAFTQLRIITPFTVEAIWSMQLNVGTVPRTTESWYNSANVSLSLKQFLATPLETVQANDSLKVKMFIDLFTKTCKEEFSQKEFDAKFVDEKIEEYKKLIKLLKLKPIMTLPKSTKELLTLADDNCVFCGEELHMGCDDEMVLYCPKCKTCVHETCPEGDQTEACKCGNKIFIHLNTMTYVSEAVLVKAPYFNKYGVRLHQVFGEEQFLNEDEQVLVEFLIFTEADMSHAMTIKQRKMIRDGNGFAQYLKDDDSEVYAEEWDEEEDFGGEEEYDEEEIMEMMKMMKK</sequence>